<accession>A0AB39BTJ9</accession>
<dbReference type="Gene3D" id="3.40.250.10">
    <property type="entry name" value="Rhodanese-like domain"/>
    <property type="match status" value="2"/>
</dbReference>
<dbReference type="SMART" id="SM00450">
    <property type="entry name" value="RHOD"/>
    <property type="match status" value="2"/>
</dbReference>
<feature type="domain" description="Rhodanese" evidence="3">
    <location>
        <begin position="169"/>
        <end position="279"/>
    </location>
</feature>
<evidence type="ECO:0000313" key="4">
    <source>
        <dbReference type="EMBL" id="XDI37078.1"/>
    </source>
</evidence>
<sequence>MVESKTPIKSIEEVVNWINGNKSVLMIDCRYKLSEPDDGFDRYKSDHIKGALYIDLEKDLSDKVEKHGGRHPLPSIHSLERTMGRLGINDDTVVVAYDDEGGAFASRLWWVLTYLGHEHVYVLDEGYTKWKSSGYAVDDVIPTYTPTQFKANPQHEMLTTQEVVLTAVQQGNATILDSREEARYLGLVEPIDRIAGRIPGAEHAFWKGNLNEDGTWKSNKELSERFNMIDKKDSVIVYCGSGVTACPNVLALTSLGYKDVRLYAGSWSDWITYEGIPIETNKK</sequence>
<dbReference type="InterPro" id="IPR001763">
    <property type="entry name" value="Rhodanese-like_dom"/>
</dbReference>
<dbReference type="AlphaFoldDB" id="A0AB39BTJ9"/>
<dbReference type="Pfam" id="PF00581">
    <property type="entry name" value="Rhodanese"/>
    <property type="match status" value="2"/>
</dbReference>
<evidence type="ECO:0000256" key="1">
    <source>
        <dbReference type="ARBA" id="ARBA00022679"/>
    </source>
</evidence>
<dbReference type="InterPro" id="IPR036873">
    <property type="entry name" value="Rhodanese-like_dom_sf"/>
</dbReference>
<evidence type="ECO:0000256" key="2">
    <source>
        <dbReference type="ARBA" id="ARBA00022737"/>
    </source>
</evidence>
<feature type="domain" description="Rhodanese" evidence="3">
    <location>
        <begin position="20"/>
        <end position="139"/>
    </location>
</feature>
<dbReference type="SUPFAM" id="SSF52821">
    <property type="entry name" value="Rhodanese/Cell cycle control phosphatase"/>
    <property type="match status" value="2"/>
</dbReference>
<dbReference type="RefSeq" id="WP_368504455.1">
    <property type="nucleotide sequence ID" value="NZ_CP162551.1"/>
</dbReference>
<proteinExistence type="predicted"/>
<keyword evidence="2" id="KW-0677">Repeat</keyword>
<dbReference type="EC" id="2.8.1.-" evidence="4"/>
<gene>
    <name evidence="4" type="ORF">AB3N04_01840</name>
</gene>
<dbReference type="GO" id="GO:0004792">
    <property type="term" value="F:thiosulfate-cyanide sulfurtransferase activity"/>
    <property type="evidence" value="ECO:0007669"/>
    <property type="project" value="TreeGrafter"/>
</dbReference>
<dbReference type="PANTHER" id="PTHR11364:SF27">
    <property type="entry name" value="SULFURTRANSFERASE"/>
    <property type="match status" value="1"/>
</dbReference>
<keyword evidence="1 4" id="KW-0808">Transferase</keyword>
<dbReference type="EMBL" id="CP162551">
    <property type="protein sequence ID" value="XDI37078.1"/>
    <property type="molecule type" value="Genomic_DNA"/>
</dbReference>
<organism evidence="4">
    <name type="scientific">Alkalihalophilus sp. As8PL</name>
    <dbReference type="NCBI Taxonomy" id="3237103"/>
    <lineage>
        <taxon>Bacteria</taxon>
        <taxon>Bacillati</taxon>
        <taxon>Bacillota</taxon>
        <taxon>Bacilli</taxon>
        <taxon>Bacillales</taxon>
        <taxon>Bacillaceae</taxon>
        <taxon>Alkalihalophilus</taxon>
    </lineage>
</organism>
<dbReference type="CDD" id="cd01449">
    <property type="entry name" value="TST_Repeat_2"/>
    <property type="match status" value="1"/>
</dbReference>
<protein>
    <submittedName>
        <fullName evidence="4">Sulfurtransferase</fullName>
        <ecNumber evidence="4">2.8.1.-</ecNumber>
    </submittedName>
</protein>
<dbReference type="PANTHER" id="PTHR11364">
    <property type="entry name" value="THIOSULFATE SULFERTANSFERASE"/>
    <property type="match status" value="1"/>
</dbReference>
<dbReference type="CDD" id="cd01448">
    <property type="entry name" value="TST_Repeat_1"/>
    <property type="match status" value="1"/>
</dbReference>
<dbReference type="InterPro" id="IPR045078">
    <property type="entry name" value="TST/MPST-like"/>
</dbReference>
<evidence type="ECO:0000259" key="3">
    <source>
        <dbReference type="PROSITE" id="PS50206"/>
    </source>
</evidence>
<name>A0AB39BTJ9_9BACI</name>
<dbReference type="PROSITE" id="PS50206">
    <property type="entry name" value="RHODANESE_3"/>
    <property type="match status" value="2"/>
</dbReference>
<reference evidence="4" key="1">
    <citation type="submission" date="2024-07" db="EMBL/GenBank/DDBJ databases">
        <title>Identification and characteristics of an arsenic-resistant bacterial isolate, which belongs to a novel species.</title>
        <authorList>
            <person name="Juszczyk A."/>
            <person name="Kowalczyk A."/>
            <person name="Was K."/>
            <person name="Kosowicz W."/>
            <person name="Budzyn A."/>
            <person name="Latowski D."/>
        </authorList>
    </citation>
    <scope>NUCLEOTIDE SEQUENCE</scope>
    <source>
        <strain evidence="4">As8PL</strain>
    </source>
</reference>